<keyword evidence="6" id="KW-0067">ATP-binding</keyword>
<feature type="domain" description="DAGKc" evidence="9">
    <location>
        <begin position="1"/>
        <end position="133"/>
    </location>
</feature>
<dbReference type="OrthoDB" id="142078at2"/>
<dbReference type="Proteomes" id="UP000320461">
    <property type="component" value="Unassembled WGS sequence"/>
</dbReference>
<dbReference type="EMBL" id="BJLQ01000002">
    <property type="protein sequence ID" value="GEA82845.1"/>
    <property type="molecule type" value="Genomic_DNA"/>
</dbReference>
<keyword evidence="8" id="KW-1208">Phospholipid metabolism</keyword>
<dbReference type="InterPro" id="IPR016064">
    <property type="entry name" value="NAD/diacylglycerol_kinase_sf"/>
</dbReference>
<comment type="cofactor">
    <cofactor evidence="1">
        <name>Mg(2+)</name>
        <dbReference type="ChEBI" id="CHEBI:18420"/>
    </cofactor>
</comment>
<evidence type="ECO:0000256" key="4">
    <source>
        <dbReference type="ARBA" id="ARBA00022741"/>
    </source>
</evidence>
<evidence type="ECO:0000256" key="8">
    <source>
        <dbReference type="ARBA" id="ARBA00023264"/>
    </source>
</evidence>
<evidence type="ECO:0000259" key="9">
    <source>
        <dbReference type="PROSITE" id="PS50146"/>
    </source>
</evidence>
<evidence type="ECO:0000313" key="11">
    <source>
        <dbReference type="Proteomes" id="UP000320461"/>
    </source>
</evidence>
<keyword evidence="7" id="KW-0444">Lipid biosynthesis</keyword>
<dbReference type="GO" id="GO:0005524">
    <property type="term" value="F:ATP binding"/>
    <property type="evidence" value="ECO:0007669"/>
    <property type="project" value="UniProtKB-KW"/>
</dbReference>
<name>A0A4Y3KIF8_9CELL</name>
<organism evidence="10 11">
    <name type="scientific">Cellulomonas gelida</name>
    <dbReference type="NCBI Taxonomy" id="1712"/>
    <lineage>
        <taxon>Bacteria</taxon>
        <taxon>Bacillati</taxon>
        <taxon>Actinomycetota</taxon>
        <taxon>Actinomycetes</taxon>
        <taxon>Micrococcales</taxon>
        <taxon>Cellulomonadaceae</taxon>
        <taxon>Cellulomonas</taxon>
    </lineage>
</organism>
<dbReference type="InterPro" id="IPR001206">
    <property type="entry name" value="Diacylglycerol_kinase_cat_dom"/>
</dbReference>
<gene>
    <name evidence="10" type="ORF">CGE01nite_00960</name>
</gene>
<dbReference type="PANTHER" id="PTHR12358">
    <property type="entry name" value="SPHINGOSINE KINASE"/>
    <property type="match status" value="1"/>
</dbReference>
<evidence type="ECO:0000256" key="2">
    <source>
        <dbReference type="ARBA" id="ARBA00005983"/>
    </source>
</evidence>
<dbReference type="GO" id="GO:0008654">
    <property type="term" value="P:phospholipid biosynthetic process"/>
    <property type="evidence" value="ECO:0007669"/>
    <property type="project" value="UniProtKB-KW"/>
</dbReference>
<proteinExistence type="inferred from homology"/>
<evidence type="ECO:0000256" key="7">
    <source>
        <dbReference type="ARBA" id="ARBA00023209"/>
    </source>
</evidence>
<dbReference type="InterPro" id="IPR050187">
    <property type="entry name" value="Lipid_Phosphate_FormReg"/>
</dbReference>
<protein>
    <submittedName>
        <fullName evidence="10">Diacylglycerol kinase</fullName>
    </submittedName>
</protein>
<dbReference type="PANTHER" id="PTHR12358:SF106">
    <property type="entry name" value="LIPID KINASE YEGS"/>
    <property type="match status" value="1"/>
</dbReference>
<keyword evidence="3" id="KW-0808">Transferase</keyword>
<evidence type="ECO:0000256" key="5">
    <source>
        <dbReference type="ARBA" id="ARBA00022777"/>
    </source>
</evidence>
<keyword evidence="7" id="KW-0594">Phospholipid biosynthesis</keyword>
<comment type="similarity">
    <text evidence="2">Belongs to the diacylglycerol/lipid kinase family.</text>
</comment>
<comment type="caution">
    <text evidence="10">The sequence shown here is derived from an EMBL/GenBank/DDBJ whole genome shotgun (WGS) entry which is preliminary data.</text>
</comment>
<dbReference type="AlphaFoldDB" id="A0A4Y3KIF8"/>
<dbReference type="Gene3D" id="3.40.50.10330">
    <property type="entry name" value="Probable inorganic polyphosphate/atp-NAD kinase, domain 1"/>
    <property type="match status" value="1"/>
</dbReference>
<dbReference type="GO" id="GO:0005886">
    <property type="term" value="C:plasma membrane"/>
    <property type="evidence" value="ECO:0007669"/>
    <property type="project" value="TreeGrafter"/>
</dbReference>
<dbReference type="SUPFAM" id="SSF111331">
    <property type="entry name" value="NAD kinase/diacylglycerol kinase-like"/>
    <property type="match status" value="1"/>
</dbReference>
<reference evidence="10 11" key="1">
    <citation type="submission" date="2019-06" db="EMBL/GenBank/DDBJ databases">
        <title>Whole genome shotgun sequence of Cellulomonas gelida NBRC 3748.</title>
        <authorList>
            <person name="Hosoyama A."/>
            <person name="Uohara A."/>
            <person name="Ohji S."/>
            <person name="Ichikawa N."/>
        </authorList>
    </citation>
    <scope>NUCLEOTIDE SEQUENCE [LARGE SCALE GENOMIC DNA]</scope>
    <source>
        <strain evidence="10 11">NBRC 3748</strain>
    </source>
</reference>
<dbReference type="RefSeq" id="WP_141368343.1">
    <property type="nucleotide sequence ID" value="NZ_BJLQ01000002.1"/>
</dbReference>
<dbReference type="InterPro" id="IPR017438">
    <property type="entry name" value="ATP-NAD_kinase_N"/>
</dbReference>
<dbReference type="GO" id="GO:0004143">
    <property type="term" value="F:ATP-dependent diacylglycerol kinase activity"/>
    <property type="evidence" value="ECO:0007669"/>
    <property type="project" value="TreeGrafter"/>
</dbReference>
<keyword evidence="7" id="KW-0443">Lipid metabolism</keyword>
<dbReference type="SMART" id="SM00046">
    <property type="entry name" value="DAGKc"/>
    <property type="match status" value="1"/>
</dbReference>
<evidence type="ECO:0000313" key="10">
    <source>
        <dbReference type="EMBL" id="GEA82845.1"/>
    </source>
</evidence>
<dbReference type="Gene3D" id="2.60.200.40">
    <property type="match status" value="1"/>
</dbReference>
<keyword evidence="4" id="KW-0547">Nucleotide-binding</keyword>
<sequence length="305" mass="31231">MTARVGLVVNPTAGKGRGSAAGREAHARLSALGLAVEDLSGPSLVQATDRARAGALRGLDALVVVGGDGMVHLGANVVAGTDVPLGIVAAGTGNDIARTLELPRGDVGASVRAIQHGLAAGARRVDAVRVGPPGTRQQEWFVGVLSCGIDAAVNARANGYRWPKGSARYVRALAGELGRFRPFGYRVTYDGQVWESAGTVVAVANTRWFGGGVKIAPDAAIDDGLLDVVVAGPFTKPGVVTIFPGLYQGKHVHDPRVQVLRARQVLVEAVPALGAVPPPAFADGERIGPLPLQLAVVPGALSVLT</sequence>
<keyword evidence="5 10" id="KW-0418">Kinase</keyword>
<evidence type="ECO:0000256" key="1">
    <source>
        <dbReference type="ARBA" id="ARBA00001946"/>
    </source>
</evidence>
<dbReference type="InterPro" id="IPR045540">
    <property type="entry name" value="YegS/DAGK_C"/>
</dbReference>
<dbReference type="Pfam" id="PF00781">
    <property type="entry name" value="DAGK_cat"/>
    <property type="match status" value="1"/>
</dbReference>
<accession>A0A4Y3KIF8</accession>
<evidence type="ECO:0000256" key="6">
    <source>
        <dbReference type="ARBA" id="ARBA00022840"/>
    </source>
</evidence>
<evidence type="ECO:0000256" key="3">
    <source>
        <dbReference type="ARBA" id="ARBA00022679"/>
    </source>
</evidence>
<dbReference type="Pfam" id="PF19279">
    <property type="entry name" value="YegS_C"/>
    <property type="match status" value="1"/>
</dbReference>
<dbReference type="PROSITE" id="PS50146">
    <property type="entry name" value="DAGK"/>
    <property type="match status" value="1"/>
</dbReference>
<keyword evidence="11" id="KW-1185">Reference proteome</keyword>